<dbReference type="EMBL" id="BSXT01018987">
    <property type="protein sequence ID" value="GMG17152.1"/>
    <property type="molecule type" value="Genomic_DNA"/>
</dbReference>
<keyword evidence="2" id="KW-0677">Repeat</keyword>
<dbReference type="Gene3D" id="2.60.40.60">
    <property type="entry name" value="Cadherins"/>
    <property type="match status" value="10"/>
</dbReference>
<dbReference type="Pfam" id="PF07699">
    <property type="entry name" value="Ephrin_rec_like"/>
    <property type="match status" value="1"/>
</dbReference>
<feature type="domain" description="Cadherin" evidence="5">
    <location>
        <begin position="2312"/>
        <end position="2391"/>
    </location>
</feature>
<evidence type="ECO:0000256" key="4">
    <source>
        <dbReference type="ARBA" id="ARBA00023136"/>
    </source>
</evidence>
<dbReference type="InterPro" id="IPR014716">
    <property type="entry name" value="Fibrinogen_a/b/g_C_1"/>
</dbReference>
<dbReference type="SMART" id="SM00112">
    <property type="entry name" value="CA"/>
    <property type="match status" value="11"/>
</dbReference>
<dbReference type="InterPro" id="IPR036056">
    <property type="entry name" value="Fibrinogen-like_C"/>
</dbReference>
<reference evidence="7" key="1">
    <citation type="submission" date="2023-04" db="EMBL/GenBank/DDBJ databases">
        <title>Phytophthora fragariaefolia NBRC 109709.</title>
        <authorList>
            <person name="Ichikawa N."/>
            <person name="Sato H."/>
            <person name="Tonouchi N."/>
        </authorList>
    </citation>
    <scope>NUCLEOTIDE SEQUENCE</scope>
    <source>
        <strain evidence="7">NBRC 109709</strain>
    </source>
</reference>
<dbReference type="GO" id="GO:0008013">
    <property type="term" value="F:beta-catenin binding"/>
    <property type="evidence" value="ECO:0007669"/>
    <property type="project" value="TreeGrafter"/>
</dbReference>
<dbReference type="GO" id="GO:0016342">
    <property type="term" value="C:catenin complex"/>
    <property type="evidence" value="ECO:0007669"/>
    <property type="project" value="TreeGrafter"/>
</dbReference>
<comment type="subcellular location">
    <subcellularLocation>
        <location evidence="1">Membrane</location>
    </subcellularLocation>
</comment>
<feature type="domain" description="Cadherin" evidence="5">
    <location>
        <begin position="2210"/>
        <end position="2311"/>
    </location>
</feature>
<dbReference type="Proteomes" id="UP001165121">
    <property type="component" value="Unassembled WGS sequence"/>
</dbReference>
<dbReference type="PROSITE" id="PS50268">
    <property type="entry name" value="CADHERIN_2"/>
    <property type="match status" value="11"/>
</dbReference>
<feature type="domain" description="Cadherin" evidence="5">
    <location>
        <begin position="2755"/>
        <end position="2857"/>
    </location>
</feature>
<dbReference type="InterPro" id="IPR011641">
    <property type="entry name" value="Tyr-kin_ephrin_A/B_rcpt-like"/>
</dbReference>
<dbReference type="SUPFAM" id="SSF56496">
    <property type="entry name" value="Fibrinogen C-terminal domain-like"/>
    <property type="match status" value="1"/>
</dbReference>
<keyword evidence="3" id="KW-0106">Calcium</keyword>
<dbReference type="SMART" id="SM00186">
    <property type="entry name" value="FBG"/>
    <property type="match status" value="1"/>
</dbReference>
<comment type="caution">
    <text evidence="7">The sequence shown here is derived from an EMBL/GenBank/DDBJ whole genome shotgun (WGS) entry which is preliminary data.</text>
</comment>
<dbReference type="Gene3D" id="4.10.530.10">
    <property type="entry name" value="Gamma-fibrinogen Carboxyl Terminal Fragment, domain 2"/>
    <property type="match status" value="1"/>
</dbReference>
<dbReference type="Gene3D" id="2.10.50.10">
    <property type="entry name" value="Tumor Necrosis Factor Receptor, subunit A, domain 2"/>
    <property type="match status" value="1"/>
</dbReference>
<dbReference type="InterPro" id="IPR015919">
    <property type="entry name" value="Cadherin-like_sf"/>
</dbReference>
<protein>
    <submittedName>
        <fullName evidence="7">Unnamed protein product</fullName>
    </submittedName>
</protein>
<dbReference type="GO" id="GO:0007156">
    <property type="term" value="P:homophilic cell adhesion via plasma membrane adhesion molecules"/>
    <property type="evidence" value="ECO:0007669"/>
    <property type="project" value="InterPro"/>
</dbReference>
<proteinExistence type="predicted"/>
<dbReference type="GO" id="GO:0016477">
    <property type="term" value="P:cell migration"/>
    <property type="evidence" value="ECO:0007669"/>
    <property type="project" value="TreeGrafter"/>
</dbReference>
<evidence type="ECO:0000256" key="3">
    <source>
        <dbReference type="ARBA" id="ARBA00022837"/>
    </source>
</evidence>
<gene>
    <name evidence="7" type="ORF">Pfra01_003002400</name>
</gene>
<keyword evidence="8" id="KW-1185">Reference proteome</keyword>
<feature type="domain" description="Cadherin" evidence="5">
    <location>
        <begin position="2856"/>
        <end position="2994"/>
    </location>
</feature>
<dbReference type="SMART" id="SM01411">
    <property type="entry name" value="Ephrin_rec_like"/>
    <property type="match status" value="3"/>
</dbReference>
<dbReference type="OrthoDB" id="6038967at2759"/>
<dbReference type="InterPro" id="IPR009030">
    <property type="entry name" value="Growth_fac_rcpt_cys_sf"/>
</dbReference>
<dbReference type="Gene3D" id="3.90.215.10">
    <property type="entry name" value="Gamma Fibrinogen, chain A, domain 1"/>
    <property type="match status" value="1"/>
</dbReference>
<evidence type="ECO:0000259" key="5">
    <source>
        <dbReference type="PROSITE" id="PS50268"/>
    </source>
</evidence>
<feature type="domain" description="Cadherin" evidence="5">
    <location>
        <begin position="2013"/>
        <end position="2114"/>
    </location>
</feature>
<sequence length="3393" mass="369989">MVWFCFCTQPSLRPYVKISYASKPISSTAFKAGQGATFQKEFDAAAAPVETDGFCERVLTSLGPLLNSQSDLCGRFKQVDTNVGFLLQVEFVEPNSVSTSWTWFLGLPFRLGNGAVVVLDGVIVQDIMGKSGYWKGVLAKAVKVDMQITPGFHTLQIYGLSAKFETTSVYFSRDGSTPAVVSVTTLTKPSNVGRGVSTLQFQSAPVEGRFALHLSSIVTSDVQDVKGNTSSLISFSFIPTTSWSSAKAFQVGFLTAASTKWVVIPGLTISLSYPTGGVLLCSFTGRFTVDKRANTTFSLDLAFGSTFKRLLPQFHLDEGFVDSFGVPLDFSYFTDVSESGPVNVSLNYQYQGTKTGKIIGGRTTSVFIPGASLVTDTFADRNVNLTTKLFSRTISLPTSSTLIIRVAGIICRNSATETFRARILKNEDAVFDGEFASVSGAVANGTCEPFTMHSIVDAIAGSHAITVIGITSTAAGYLLKGLQWHIVVVERGALLSQEQCQSRCARHNLCRLGIYNTMTMACNLYMMRNTSSLASDSTRVTFVLTQETTFVETPWTIIRNTKWSLTQNLSMETQCQGEGCGCSGVYTLQDRCRCRCLAIHDCTGFLNSDGSTCYAITATDLRQNIQAGTYNTSGSSTIHLNMPHTCHAVKIDFSSAPSGPYAIATSTGLFHAFCNMTADSGEGYTLVPCDMGTNDVDCLNSGGPKDFDSCKVMGLQQVVPRSSGHFVSMHQKFGSLYFSTVPGITNGYVGDNLELPSDEDSNLEWTAIDGGKWWLRDNGDALDVKSPPTAPDESRWLGMHYMFNGESVFDGLVLSFDPRGLTTAKYLCSTNGISPSVSWSPVLQDSFIGSGDDNMWLTSWSNTDKWYQLCQGIVLLGGKAFARTGSYVNKTVTQVNKGDKPASERIRFTYYFVFDPLYWITLLLKSSEPKIIRQTYFYRGRERFVVRGFSGNATQLRFEVDFGILNVTAFGVDEVSMEVKSSFVTSIGLSIASPAVSCTHLKNERISKGDPNPDGLYCIQLDPNTEPVLLPCSDGWIVAQRRINGKTTFNRNWDEYREGFGIGSSSEWWIGNKHLAAISVYPTEAMVVISKDYQSKAAIYTGFRVANENEKFLLTVKGYNSMLSDATDALSPLKNMYFSTPDQDNDMSPSQNCAKNSRSGFWYGDCHSSVRSDLNAPFSILPICTSYAAWAKTWCQKTGSIVWDNVDGYDSSILMLRPDRCSPGYYLSNTAECLPCPTGTYSEQYSQECVECPEGTYNPSAGLAGNVSCLSCPSGFMCTSGSTAPVKCLAGSFSDAGSRQCLNVPEGYVGPLDQMSRNDLLPCMNGTFSKPGQRSCTNIPGGFYCPVRGSPCGYSSLTPCSSRNVYCPPGNLDPVPVPPGYYSTGSMTNEQQSAILLCPRGYYCRKGISYPCPPTRFGDQLGQVATLCSGRCGDGCVCKAGSIVRCPNSPMSLEQVALSPSSIVYHLAPLTRQPGITNESLLDEVMSAISGISAISMDVFDFQNIGLALFRTRWSVGFAHNITISYFEQSHIDLNYEFQVPSAGFDWGVVVIFDGITIVPRATSGSLAFSFVSSWGQHDLSIIAAESQFTVKRSILYRKSTLVSFTTLRCDRFDGQLVFLDIDIALCGAVTPTRKGTVNINGETVKKFLQVPDTLEVLIYSGLGTQIASTTSNISASSTYLPLLSTMKSGDIAVLVGVNTGLLPSSFRSWLSVYGILQSSIDSAVSGFVFIGINDAALSSTFEAITAGSDYNLMLSLPLVQSIAYYNYTSIPDGYYGIPDDSPDTKRCGIKKCVTGYNCTKGVRSLSYVFPSSVCVDKKQNLDIFENDPAFVSSISFSLLTAPAGLTYSLEVPAPNTSFFTLDSQNHIMLLKSLDYEADSTYDIILMLQDTQASHPYAACQIHINVLDLNEVPVITNSRIVRTIKENLIPPVILAPALSVDDPDSYDSYVFSIANGGDEKFVVNRDGSIVATKILDYETASLFTLDVIVTDRGGLKGYASVVVSVLDLPELPSCSSRSLHVSENTTYGTVIGNMSDYVSELDAGDYVVYQLVAEDSPSTLSIDTSTGTVTLMRALDFEVQDTISFRVLFMDTAGFQCTCDYVINVTDSNDLPVFASAIFQVPEKCTGKDCLAGDLARYVEDDDVSDVLEFSISPINSIFQIQGSELWVVGTLDFESTPVLTTNVFVDDGRGGNDQAFITVEALDINEAPIGSVFEAQIFENVPIGTVVCTFEAYDPEGDDITYSIVKADTEFEKLFSIKDGELVTNGMINYEVLSAHSFRAHITACDPLMLCSEFGPSAIEILDGPDAPVVTTDALQVTLLENATVGSSVGINVSFSDEDNGQESELFFSIYSGDPLNQFTISNSSGDLSVISPLDAKVRKRYALIIQATDLDGLVGLSDPIWISASCLMGHIQRCRSLPVGDRDPGQSGGVCSIVAPASEGDRTTDSMCNVVCEDASGKNCGGSKAHAVYQLGDSLDFEKRRQYELIIMAIDNGYPVRSTLFNVSIDVNDINEPPTLTAMDMYVEEGFRKQLNLSSALTIRDEDTNDTAAYDPDQKGAVEYAIVSQSIDGCLQIGTYSGQISVLKSSCFDYESFVFKNLETPEFTVATRTQDGGTFNVTGIRFLGDSGYISYVELLYVRSTSSFTSFPAATQTCLSARVDMYGLLFFPVNGREHQVSNGNIVSGVVMFALPRLNSNHVLDVKFKNTAWLQLFDVSMLRKIFLVEIIVHDSATESLSTKKAFEIVLLDQNEPPQFILVEKLEVLENVPSGTPVYPVLSSMFGDPEGSKRLEFSLEAQSIPGTFYYDSSTSQLHVGERGINFEEKNVHSLVITVMDEDIVTKYSILVTVLDTNDPPTATCLHIHINENAQLDKELSSAVLVFDEDALDTEFTYHVRHETNWFSINKVGRLILKQWLDFGRIQYTPPTYLAIGYLFQDAAVPFTLNMGTFVNDLAALDYEQQSIYDLTVGIYYSTTDYISCSITIRVLDINEPPMCTLQVAHVWENGVGGSIFIEDQGLLNYETCPYYSLYISVSDGVNTVACPIIVSVIDMNDCPSIPTQTRYIYENSPVGTAVGDPITVRDEDYGLSSYGRLAFSVDSRIFSVGKYSGLLVVSDGSMLDYEVLQEVRLTVYVTDDAPEPCTSNATIIIHIVDVNEPPVLLAGQVALVPEFTKTPSQDPSIPVLVVAPHDQDKNDTIRFSLTRSSTSDMFRVDRDAGSVFINDATVFDYESCSLYFLDVIVTDLSGLSNVERVEIGVIDLNVPPIFLIFRASIDENSANNTVILKDTDTITFDPEGDNVKITIIDQISEVPFAVVENGLVLVSEQLDYEVRASYVFSILACDTKGLCTSGSFTVVVNDINEPPVIQTARLKIREDATEGSLVGSPLLAWDPDLG</sequence>
<dbReference type="SUPFAM" id="SSF49313">
    <property type="entry name" value="Cadherin-like"/>
    <property type="match status" value="10"/>
</dbReference>
<feature type="domain" description="Fibrinogen C-terminal" evidence="6">
    <location>
        <begin position="989"/>
        <end position="1175"/>
    </location>
</feature>
<organism evidence="7 8">
    <name type="scientific">Phytophthora fragariaefolia</name>
    <dbReference type="NCBI Taxonomy" id="1490495"/>
    <lineage>
        <taxon>Eukaryota</taxon>
        <taxon>Sar</taxon>
        <taxon>Stramenopiles</taxon>
        <taxon>Oomycota</taxon>
        <taxon>Peronosporomycetes</taxon>
        <taxon>Peronosporales</taxon>
        <taxon>Peronosporaceae</taxon>
        <taxon>Phytophthora</taxon>
    </lineage>
</organism>
<dbReference type="GO" id="GO:0045296">
    <property type="term" value="F:cadherin binding"/>
    <property type="evidence" value="ECO:0007669"/>
    <property type="project" value="TreeGrafter"/>
</dbReference>
<feature type="domain" description="Cadherin" evidence="5">
    <location>
        <begin position="1916"/>
        <end position="2014"/>
    </location>
</feature>
<dbReference type="PANTHER" id="PTHR24027">
    <property type="entry name" value="CADHERIN-23"/>
    <property type="match status" value="1"/>
</dbReference>
<feature type="domain" description="Cadherin" evidence="5">
    <location>
        <begin position="1846"/>
        <end position="1915"/>
    </location>
</feature>
<dbReference type="InterPro" id="IPR002181">
    <property type="entry name" value="Fibrinogen_a/b/g_C_dom"/>
</dbReference>
<name>A0A9W6YNF8_9STRA</name>
<dbReference type="PANTHER" id="PTHR24027:SF442">
    <property type="entry name" value="PROTOCADHERIN-15 ISOFORM X1"/>
    <property type="match status" value="1"/>
</dbReference>
<evidence type="ECO:0000256" key="2">
    <source>
        <dbReference type="ARBA" id="ARBA00022737"/>
    </source>
</evidence>
<dbReference type="Pfam" id="PF00147">
    <property type="entry name" value="Fibrinogen_C"/>
    <property type="match status" value="1"/>
</dbReference>
<feature type="domain" description="Cadherin" evidence="5">
    <location>
        <begin position="3264"/>
        <end position="3364"/>
    </location>
</feature>
<keyword evidence="4" id="KW-0472">Membrane</keyword>
<dbReference type="SUPFAM" id="SSF57184">
    <property type="entry name" value="Growth factor receptor domain"/>
    <property type="match status" value="1"/>
</dbReference>
<evidence type="ECO:0000313" key="8">
    <source>
        <dbReference type="Proteomes" id="UP001165121"/>
    </source>
</evidence>
<dbReference type="InterPro" id="IPR039808">
    <property type="entry name" value="Cadherin"/>
</dbReference>
<dbReference type="InterPro" id="IPR002126">
    <property type="entry name" value="Cadherin-like_dom"/>
</dbReference>
<evidence type="ECO:0000313" key="7">
    <source>
        <dbReference type="EMBL" id="GMG17152.1"/>
    </source>
</evidence>
<accession>A0A9W6YNF8</accession>
<dbReference type="PRINTS" id="PR00205">
    <property type="entry name" value="CADHERIN"/>
</dbReference>
<dbReference type="PROSITE" id="PS51406">
    <property type="entry name" value="FIBRINOGEN_C_2"/>
    <property type="match status" value="1"/>
</dbReference>
<evidence type="ECO:0000256" key="1">
    <source>
        <dbReference type="ARBA" id="ARBA00004370"/>
    </source>
</evidence>
<dbReference type="GO" id="GO:0005509">
    <property type="term" value="F:calcium ion binding"/>
    <property type="evidence" value="ECO:0007669"/>
    <property type="project" value="InterPro"/>
</dbReference>
<feature type="domain" description="Cadherin" evidence="5">
    <location>
        <begin position="3055"/>
        <end position="3170"/>
    </location>
</feature>
<feature type="domain" description="Cadherin" evidence="5">
    <location>
        <begin position="2477"/>
        <end position="2518"/>
    </location>
</feature>
<evidence type="ECO:0000259" key="6">
    <source>
        <dbReference type="PROSITE" id="PS51406"/>
    </source>
</evidence>
<dbReference type="CDD" id="cd11304">
    <property type="entry name" value="Cadherin_repeat"/>
    <property type="match status" value="10"/>
</dbReference>
<feature type="domain" description="Cadherin" evidence="5">
    <location>
        <begin position="3182"/>
        <end position="3265"/>
    </location>
</feature>
<dbReference type="CDD" id="cd00185">
    <property type="entry name" value="TNFRSF"/>
    <property type="match status" value="1"/>
</dbReference>
<dbReference type="Pfam" id="PF00028">
    <property type="entry name" value="Cadherin"/>
    <property type="match status" value="4"/>
</dbReference>